<accession>A0A2J7TG37</accession>
<dbReference type="RefSeq" id="WP_102844070.1">
    <property type="nucleotide sequence ID" value="NZ_PDZR01000013.1"/>
</dbReference>
<proteinExistence type="predicted"/>
<dbReference type="AlphaFoldDB" id="A0A2J7TG37"/>
<comment type="caution">
    <text evidence="1">The sequence shown here is derived from an EMBL/GenBank/DDBJ whole genome shotgun (WGS) entry which is preliminary data.</text>
</comment>
<reference evidence="1 2" key="1">
    <citation type="submission" date="2017-10" db="EMBL/GenBank/DDBJ databases">
        <title>Genome announcement of Methylocella silvestris TVC from permafrost.</title>
        <authorList>
            <person name="Wang J."/>
            <person name="Geng K."/>
            <person name="Ul-Haque F."/>
            <person name="Crombie A.T."/>
            <person name="Street L.E."/>
            <person name="Wookey P.A."/>
            <person name="Murrell J.C."/>
            <person name="Pratscher J."/>
        </authorList>
    </citation>
    <scope>NUCLEOTIDE SEQUENCE [LARGE SCALE GENOMIC DNA]</scope>
    <source>
        <strain evidence="1 2">TVC</strain>
    </source>
</reference>
<sequence length="70" mass="7676">MKITVELDPKDLSAITEQVLKAAGPEALSKLWMEIGQQIAEQMQAKMLSQVPEALQPFFNLYGGAKGKKS</sequence>
<protein>
    <submittedName>
        <fullName evidence="1">Uncharacterized protein</fullName>
    </submittedName>
</protein>
<evidence type="ECO:0000313" key="2">
    <source>
        <dbReference type="Proteomes" id="UP000236286"/>
    </source>
</evidence>
<evidence type="ECO:0000313" key="1">
    <source>
        <dbReference type="EMBL" id="PNG25716.1"/>
    </source>
</evidence>
<organism evidence="1 2">
    <name type="scientific">Methylocella silvestris</name>
    <dbReference type="NCBI Taxonomy" id="199596"/>
    <lineage>
        <taxon>Bacteria</taxon>
        <taxon>Pseudomonadati</taxon>
        <taxon>Pseudomonadota</taxon>
        <taxon>Alphaproteobacteria</taxon>
        <taxon>Hyphomicrobiales</taxon>
        <taxon>Beijerinckiaceae</taxon>
        <taxon>Methylocella</taxon>
    </lineage>
</organism>
<dbReference type="OrthoDB" id="9887556at2"/>
<name>A0A2J7TG37_METSI</name>
<dbReference type="EMBL" id="PDZR01000013">
    <property type="protein sequence ID" value="PNG25716.1"/>
    <property type="molecule type" value="Genomic_DNA"/>
</dbReference>
<dbReference type="Proteomes" id="UP000236286">
    <property type="component" value="Unassembled WGS sequence"/>
</dbReference>
<gene>
    <name evidence="1" type="ORF">CR492_12425</name>
</gene>